<evidence type="ECO:0000256" key="1">
    <source>
        <dbReference type="ARBA" id="ARBA00004651"/>
    </source>
</evidence>
<feature type="transmembrane region" description="Helical" evidence="8">
    <location>
        <begin position="186"/>
        <end position="205"/>
    </location>
</feature>
<evidence type="ECO:0000256" key="4">
    <source>
        <dbReference type="ARBA" id="ARBA00022475"/>
    </source>
</evidence>
<sequence>MGRIDSVVFIISAVICFGFVIWGFIDNKGLGAVASAALNWTINYTGWMYMGGVFFFVLFCFYMAFSKYGKVKLGKPEDKPEYSTFSWFAMLFGCGMGVGLIFWSVAEPMYHFMSGPTYAGAHGSTQAAEWSMAIAFFHWGLSAWAVFVVIGIVMGIIMFKKGLPALMSTCLYPILGDRVYGPIGKLVDIVTLVATFFGMCTTIGLGTMQLASGVNFNYGVPLGNGLNIVLLAIVTICYLCSACLPIDKGIKLGSDISMIACLALMAFLFIVGPTKYILDNFVNATGIYLQNIVQMSLWTDPVEKTGWLGGWTIFYWAWWIAWAPFVGMFIAKISKGRTIKEFVLAALIAPTIFDMIFMNIFGTAGLSMELTEATKGVLWTAIQNDLSSAIYVLFSQYPLIGLVAPILLFVCFTFFVVSADSCTIVLGMLSSGGNDEPKISLKLLWGVAMGVSAGVLMNMGGLGALQTASIVGAFPFTIVMFFICYTTVKMLKSDFADEVNAPAKLLPVAGAKENTAV</sequence>
<gene>
    <name evidence="9" type="ORF">DCMF_23130</name>
</gene>
<feature type="transmembrane region" description="Helical" evidence="8">
    <location>
        <begin position="313"/>
        <end position="330"/>
    </location>
</feature>
<comment type="similarity">
    <text evidence="2">Belongs to the BCCT transporter (TC 2.A.15) family.</text>
</comment>
<evidence type="ECO:0000256" key="5">
    <source>
        <dbReference type="ARBA" id="ARBA00022692"/>
    </source>
</evidence>
<evidence type="ECO:0000313" key="10">
    <source>
        <dbReference type="Proteomes" id="UP000323521"/>
    </source>
</evidence>
<accession>A0A3G1L2H3</accession>
<evidence type="ECO:0000256" key="7">
    <source>
        <dbReference type="ARBA" id="ARBA00023136"/>
    </source>
</evidence>
<feature type="transmembrane region" description="Helical" evidence="8">
    <location>
        <begin position="225"/>
        <end position="244"/>
    </location>
</feature>
<evidence type="ECO:0000256" key="2">
    <source>
        <dbReference type="ARBA" id="ARBA00005658"/>
    </source>
</evidence>
<dbReference type="Pfam" id="PF02028">
    <property type="entry name" value="BCCT"/>
    <property type="match status" value="1"/>
</dbReference>
<evidence type="ECO:0000256" key="8">
    <source>
        <dbReference type="SAM" id="Phobius"/>
    </source>
</evidence>
<feature type="transmembrane region" description="Helical" evidence="8">
    <location>
        <begin position="45"/>
        <end position="65"/>
    </location>
</feature>
<keyword evidence="5 8" id="KW-0812">Transmembrane</keyword>
<dbReference type="AlphaFoldDB" id="A0A3G1L2H3"/>
<name>A0A3G1L2H3_FORW1</name>
<evidence type="ECO:0000256" key="3">
    <source>
        <dbReference type="ARBA" id="ARBA00022448"/>
    </source>
</evidence>
<feature type="transmembrane region" description="Helical" evidence="8">
    <location>
        <begin position="402"/>
        <end position="429"/>
    </location>
</feature>
<feature type="transmembrane region" description="Helical" evidence="8">
    <location>
        <begin position="7"/>
        <end position="25"/>
    </location>
</feature>
<evidence type="ECO:0000256" key="6">
    <source>
        <dbReference type="ARBA" id="ARBA00022989"/>
    </source>
</evidence>
<dbReference type="PANTHER" id="PTHR30047:SF7">
    <property type="entry name" value="HIGH-AFFINITY CHOLINE TRANSPORT PROTEIN"/>
    <property type="match status" value="1"/>
</dbReference>
<comment type="subcellular location">
    <subcellularLocation>
        <location evidence="1">Cell membrane</location>
        <topology evidence="1">Multi-pass membrane protein</topology>
    </subcellularLocation>
</comment>
<organism evidence="9 10">
    <name type="scientific">Formimonas warabiya</name>
    <dbReference type="NCBI Taxonomy" id="1761012"/>
    <lineage>
        <taxon>Bacteria</taxon>
        <taxon>Bacillati</taxon>
        <taxon>Bacillota</taxon>
        <taxon>Clostridia</taxon>
        <taxon>Eubacteriales</taxon>
        <taxon>Peptococcaceae</taxon>
        <taxon>Candidatus Formimonas</taxon>
    </lineage>
</organism>
<dbReference type="GO" id="GO:0005886">
    <property type="term" value="C:plasma membrane"/>
    <property type="evidence" value="ECO:0007669"/>
    <property type="project" value="UniProtKB-SubCell"/>
</dbReference>
<evidence type="ECO:0000313" key="9">
    <source>
        <dbReference type="EMBL" id="ATW28838.1"/>
    </source>
</evidence>
<dbReference type="InterPro" id="IPR000060">
    <property type="entry name" value="BCCT_transptr"/>
</dbReference>
<proteinExistence type="inferred from homology"/>
<feature type="transmembrane region" description="Helical" evidence="8">
    <location>
        <begin position="256"/>
        <end position="278"/>
    </location>
</feature>
<dbReference type="InterPro" id="IPR018093">
    <property type="entry name" value="BCCT_CS"/>
</dbReference>
<feature type="transmembrane region" description="Helical" evidence="8">
    <location>
        <begin position="342"/>
        <end position="361"/>
    </location>
</feature>
<dbReference type="GO" id="GO:0022857">
    <property type="term" value="F:transmembrane transporter activity"/>
    <property type="evidence" value="ECO:0007669"/>
    <property type="project" value="InterPro"/>
</dbReference>
<feature type="transmembrane region" description="Helical" evidence="8">
    <location>
        <begin position="468"/>
        <end position="488"/>
    </location>
</feature>
<feature type="transmembrane region" description="Helical" evidence="8">
    <location>
        <begin position="441"/>
        <end position="462"/>
    </location>
</feature>
<dbReference type="PANTHER" id="PTHR30047">
    <property type="entry name" value="HIGH-AFFINITY CHOLINE TRANSPORT PROTEIN-RELATED"/>
    <property type="match status" value="1"/>
</dbReference>
<dbReference type="PROSITE" id="PS01303">
    <property type="entry name" value="BCCT"/>
    <property type="match status" value="1"/>
</dbReference>
<dbReference type="NCBIfam" id="TIGR00842">
    <property type="entry name" value="bcct"/>
    <property type="match status" value="1"/>
</dbReference>
<dbReference type="EMBL" id="CP017634">
    <property type="protein sequence ID" value="ATW28838.1"/>
    <property type="molecule type" value="Genomic_DNA"/>
</dbReference>
<keyword evidence="7 8" id="KW-0472">Membrane</keyword>
<reference evidence="9 10" key="1">
    <citation type="submission" date="2016-10" db="EMBL/GenBank/DDBJ databases">
        <title>Complete Genome Sequence of Peptococcaceae strain DCMF.</title>
        <authorList>
            <person name="Edwards R.J."/>
            <person name="Holland S.I."/>
            <person name="Deshpande N.P."/>
            <person name="Wong Y.K."/>
            <person name="Ertan H."/>
            <person name="Manefield M."/>
            <person name="Russell T.L."/>
            <person name="Lee M.J."/>
        </authorList>
    </citation>
    <scope>NUCLEOTIDE SEQUENCE [LARGE SCALE GENOMIC DNA]</scope>
    <source>
        <strain evidence="9 10">DCMF</strain>
    </source>
</reference>
<dbReference type="KEGG" id="fwa:DCMF_23130"/>
<protein>
    <submittedName>
        <fullName evidence="9">Transporter</fullName>
    </submittedName>
</protein>
<keyword evidence="10" id="KW-1185">Reference proteome</keyword>
<keyword evidence="6 8" id="KW-1133">Transmembrane helix</keyword>
<dbReference type="Proteomes" id="UP000323521">
    <property type="component" value="Chromosome"/>
</dbReference>
<feature type="transmembrane region" description="Helical" evidence="8">
    <location>
        <begin position="85"/>
        <end position="106"/>
    </location>
</feature>
<keyword evidence="3" id="KW-0813">Transport</keyword>
<keyword evidence="4" id="KW-1003">Cell membrane</keyword>
<feature type="transmembrane region" description="Helical" evidence="8">
    <location>
        <begin position="136"/>
        <end position="159"/>
    </location>
</feature>